<dbReference type="AlphaFoldDB" id="A0A1U7LI98"/>
<comment type="caution">
    <text evidence="2">The sequence shown here is derived from an EMBL/GenBank/DDBJ whole genome shotgun (WGS) entry which is preliminary data.</text>
</comment>
<proteinExistence type="predicted"/>
<evidence type="ECO:0000256" key="1">
    <source>
        <dbReference type="SAM" id="SignalP"/>
    </source>
</evidence>
<reference evidence="2 3" key="1">
    <citation type="submission" date="2016-04" db="EMBL/GenBank/DDBJ databases">
        <title>Evolutionary innovation and constraint leading to complex multicellularity in the Ascomycota.</title>
        <authorList>
            <person name="Cisse O."/>
            <person name="Nguyen A."/>
            <person name="Hewitt D.A."/>
            <person name="Jedd G."/>
            <person name="Stajich J.E."/>
        </authorList>
    </citation>
    <scope>NUCLEOTIDE SEQUENCE [LARGE SCALE GENOMIC DNA]</scope>
    <source>
        <strain evidence="2 3">DAH-3</strain>
    </source>
</reference>
<protein>
    <submittedName>
        <fullName evidence="2">Uncharacterized protein</fullName>
    </submittedName>
</protein>
<keyword evidence="1" id="KW-0732">Signal</keyword>
<evidence type="ECO:0000313" key="3">
    <source>
        <dbReference type="Proteomes" id="UP000186594"/>
    </source>
</evidence>
<feature type="signal peptide" evidence="1">
    <location>
        <begin position="1"/>
        <end position="16"/>
    </location>
</feature>
<dbReference type="EMBL" id="LXFE01003412">
    <property type="protein sequence ID" value="OLL22377.1"/>
    <property type="molecule type" value="Genomic_DNA"/>
</dbReference>
<keyword evidence="3" id="KW-1185">Reference proteome</keyword>
<sequence length="135" mass="15726">MQFTSLIAIAATLAAAAPNDWISYPECIEYPIGVTAYTVVDSWVFTHIESYYHNHDVTVISEADITTHIISVIPHKILYIPYDSDSTCVVYVPDDYHERRGSHILNFCKDLIHKWHEKMHHLHSHWDHWKAQHGF</sequence>
<name>A0A1U7LI98_NEOID</name>
<accession>A0A1U7LI98</accession>
<dbReference type="Proteomes" id="UP000186594">
    <property type="component" value="Unassembled WGS sequence"/>
</dbReference>
<evidence type="ECO:0000313" key="2">
    <source>
        <dbReference type="EMBL" id="OLL22377.1"/>
    </source>
</evidence>
<organism evidence="2 3">
    <name type="scientific">Neolecta irregularis (strain DAH-3)</name>
    <dbReference type="NCBI Taxonomy" id="1198029"/>
    <lineage>
        <taxon>Eukaryota</taxon>
        <taxon>Fungi</taxon>
        <taxon>Dikarya</taxon>
        <taxon>Ascomycota</taxon>
        <taxon>Taphrinomycotina</taxon>
        <taxon>Neolectales</taxon>
        <taxon>Neolectaceae</taxon>
        <taxon>Neolecta</taxon>
    </lineage>
</organism>
<feature type="chain" id="PRO_5013295991" evidence="1">
    <location>
        <begin position="17"/>
        <end position="135"/>
    </location>
</feature>
<gene>
    <name evidence="2" type="ORF">NEOLI_001576</name>
</gene>